<keyword evidence="1" id="KW-1133">Transmembrane helix</keyword>
<organism evidence="2 3">
    <name type="scientific">Panicum virgatum</name>
    <name type="common">Blackwell switchgrass</name>
    <dbReference type="NCBI Taxonomy" id="38727"/>
    <lineage>
        <taxon>Eukaryota</taxon>
        <taxon>Viridiplantae</taxon>
        <taxon>Streptophyta</taxon>
        <taxon>Embryophyta</taxon>
        <taxon>Tracheophyta</taxon>
        <taxon>Spermatophyta</taxon>
        <taxon>Magnoliopsida</taxon>
        <taxon>Liliopsida</taxon>
        <taxon>Poales</taxon>
        <taxon>Poaceae</taxon>
        <taxon>PACMAD clade</taxon>
        <taxon>Panicoideae</taxon>
        <taxon>Panicodae</taxon>
        <taxon>Paniceae</taxon>
        <taxon>Panicinae</taxon>
        <taxon>Panicum</taxon>
        <taxon>Panicum sect. Hiantes</taxon>
    </lineage>
</organism>
<dbReference type="Proteomes" id="UP000823388">
    <property type="component" value="Chromosome 4K"/>
</dbReference>
<keyword evidence="1" id="KW-0812">Transmembrane</keyword>
<keyword evidence="3" id="KW-1185">Reference proteome</keyword>
<evidence type="ECO:0000256" key="1">
    <source>
        <dbReference type="SAM" id="Phobius"/>
    </source>
</evidence>
<dbReference type="AlphaFoldDB" id="A0A8T0TMQ6"/>
<gene>
    <name evidence="2" type="ORF">PVAP13_4KG009716</name>
</gene>
<sequence>MPRSCLLGYQHETKPIATALLPVLSLPELIGVGKLVLSFLCLEMGSVASVGSVLCFLLGWLLAMMQRGSIGI</sequence>
<proteinExistence type="predicted"/>
<dbReference type="EMBL" id="CM029043">
    <property type="protein sequence ID" value="KAG2609209.1"/>
    <property type="molecule type" value="Genomic_DNA"/>
</dbReference>
<feature type="transmembrane region" description="Helical" evidence="1">
    <location>
        <begin position="35"/>
        <end position="63"/>
    </location>
</feature>
<protein>
    <submittedName>
        <fullName evidence="2">Uncharacterized protein</fullName>
    </submittedName>
</protein>
<reference evidence="2" key="1">
    <citation type="submission" date="2020-05" db="EMBL/GenBank/DDBJ databases">
        <title>WGS assembly of Panicum virgatum.</title>
        <authorList>
            <person name="Lovell J.T."/>
            <person name="Jenkins J."/>
            <person name="Shu S."/>
            <person name="Juenger T.E."/>
            <person name="Schmutz J."/>
        </authorList>
    </citation>
    <scope>NUCLEOTIDE SEQUENCE</scope>
    <source>
        <strain evidence="2">AP13</strain>
    </source>
</reference>
<evidence type="ECO:0000313" key="2">
    <source>
        <dbReference type="EMBL" id="KAG2609209.1"/>
    </source>
</evidence>
<keyword evidence="1" id="KW-0472">Membrane</keyword>
<comment type="caution">
    <text evidence="2">The sequence shown here is derived from an EMBL/GenBank/DDBJ whole genome shotgun (WGS) entry which is preliminary data.</text>
</comment>
<name>A0A8T0TMQ6_PANVG</name>
<evidence type="ECO:0000313" key="3">
    <source>
        <dbReference type="Proteomes" id="UP000823388"/>
    </source>
</evidence>
<accession>A0A8T0TMQ6</accession>